<comment type="caution">
    <text evidence="2">The sequence shown here is derived from an EMBL/GenBank/DDBJ whole genome shotgun (WGS) entry which is preliminary data.</text>
</comment>
<dbReference type="Proteomes" id="UP000035214">
    <property type="component" value="Unassembled WGS sequence"/>
</dbReference>
<dbReference type="EMBL" id="LCYI01000050">
    <property type="protein sequence ID" value="KLA25281.1"/>
    <property type="molecule type" value="Genomic_DNA"/>
</dbReference>
<dbReference type="AlphaFoldDB" id="A0A0G8EM11"/>
<evidence type="ECO:0000313" key="3">
    <source>
        <dbReference type="Proteomes" id="UP000035214"/>
    </source>
</evidence>
<feature type="domain" description="PRC-barrel" evidence="1">
    <location>
        <begin position="1"/>
        <end position="77"/>
    </location>
</feature>
<dbReference type="RefSeq" id="WP_046956495.1">
    <property type="nucleotide sequence ID" value="NZ_LCYI01000050.1"/>
</dbReference>
<protein>
    <recommendedName>
        <fullName evidence="1">PRC-barrel domain-containing protein</fullName>
    </recommendedName>
</protein>
<gene>
    <name evidence="2" type="ORF">B4077_5278</name>
</gene>
<dbReference type="InterPro" id="IPR011033">
    <property type="entry name" value="PRC_barrel-like_sf"/>
</dbReference>
<dbReference type="SUPFAM" id="SSF50346">
    <property type="entry name" value="PRC-barrel domain"/>
    <property type="match status" value="1"/>
</dbReference>
<evidence type="ECO:0000313" key="2">
    <source>
        <dbReference type="EMBL" id="KLA25281.1"/>
    </source>
</evidence>
<proteinExistence type="predicted"/>
<dbReference type="InterPro" id="IPR027275">
    <property type="entry name" value="PRC-brl_dom"/>
</dbReference>
<dbReference type="PANTHER" id="PTHR40061">
    <property type="entry name" value="SPORULATION PROTEIN YLMC-RELATED"/>
    <property type="match status" value="1"/>
</dbReference>
<accession>A0A0G8EM11</accession>
<name>A0A0G8EM11_BACCE</name>
<evidence type="ECO:0000259" key="1">
    <source>
        <dbReference type="Pfam" id="PF05239"/>
    </source>
</evidence>
<dbReference type="InterPro" id="IPR014238">
    <property type="entry name" value="Spore_YlmC/YmxH"/>
</dbReference>
<reference evidence="2 3" key="1">
    <citation type="submission" date="2015-04" db="EMBL/GenBank/DDBJ databases">
        <title>Draft Genome Sequences of Eight Spore-Forming Food Isolates of Bacillus cereus Genome sequencing.</title>
        <authorList>
            <person name="Krawcyk A.O."/>
            <person name="de Jong A."/>
            <person name="Eijlander R.T."/>
            <person name="Berendsen E.M."/>
            <person name="Holsappel S."/>
            <person name="Wells-Bennik M."/>
            <person name="Kuipers O.P."/>
        </authorList>
    </citation>
    <scope>NUCLEOTIDE SEQUENCE [LARGE SCALE GENOMIC DNA]</scope>
    <source>
        <strain evidence="2 3">B4077</strain>
    </source>
</reference>
<dbReference type="PATRIC" id="fig|1396.428.peg.1631"/>
<organism evidence="2 3">
    <name type="scientific">Bacillus cereus</name>
    <dbReference type="NCBI Taxonomy" id="1396"/>
    <lineage>
        <taxon>Bacteria</taxon>
        <taxon>Bacillati</taxon>
        <taxon>Bacillota</taxon>
        <taxon>Bacilli</taxon>
        <taxon>Bacillales</taxon>
        <taxon>Bacillaceae</taxon>
        <taxon>Bacillus</taxon>
        <taxon>Bacillus cereus group</taxon>
    </lineage>
</organism>
<dbReference type="Pfam" id="PF05239">
    <property type="entry name" value="PRC"/>
    <property type="match status" value="1"/>
</dbReference>
<sequence>MRLSELSGKEIVNLERAEKMGVLGHVDLEIDEKNGQIQALIIPAGKWGGFKKEPQEVRVTWSQIKKVGHDMILCDITDRSNSK</sequence>
<dbReference type="PANTHER" id="PTHR40061:SF2">
    <property type="entry name" value="PRC-BARREL DOMAIN-CONTAINING PROTEIN"/>
    <property type="match status" value="1"/>
</dbReference>
<dbReference type="Gene3D" id="2.30.30.240">
    <property type="entry name" value="PRC-barrel domain"/>
    <property type="match status" value="1"/>
</dbReference>
<dbReference type="NCBIfam" id="TIGR02888">
    <property type="entry name" value="spore_YlmC_YmxH"/>
    <property type="match status" value="1"/>
</dbReference>